<evidence type="ECO:0000256" key="2">
    <source>
        <dbReference type="SAM" id="MobiDB-lite"/>
    </source>
</evidence>
<evidence type="ECO:0000313" key="4">
    <source>
        <dbReference type="EMBL" id="MBC6468155.1"/>
    </source>
</evidence>
<feature type="region of interest" description="Disordered" evidence="2">
    <location>
        <begin position="398"/>
        <end position="418"/>
    </location>
</feature>
<dbReference type="InterPro" id="IPR036388">
    <property type="entry name" value="WH-like_DNA-bd_sf"/>
</dbReference>
<name>A0ABR7LTH2_9ACTN</name>
<sequence>MPEGTKRTVRDLRRGNRSVLLRSLYFDGPLSRQELSRRTGLSAASVSNVVAELIEGGLVVEAGTVESDGGRPRVLLRSARDYGRLVGVDVGETRVIVELFDLHLSRLAKADLPLGDGGHDVQAVVGHIRAGLRTVIAEAGDGPGIIGIGVGVPGVVERTPEAVVHSQTIGWDAVPLEQMLAECTDLPLFVENGATALGQAEMWFGAGRGCRSAVVALIGSGVGACVVTDGTPYRGATGSAGEWGHTTAQVGGARCRCGARGCLEAYVGAGAVLRRYHAAGGARAEDADEESALARVLADPAPAARDVLEETATYLGAGIADLINLFNPEKIIIGGWAGLMLGGRILGRVRAAAAEYALRRPFAQTSIELCHLGPEAVAVGAATLPLARLLDRGGVPTGPSRAPVVDGRPGLGLSRLPG</sequence>
<dbReference type="Proteomes" id="UP000805614">
    <property type="component" value="Unassembled WGS sequence"/>
</dbReference>
<keyword evidence="5" id="KW-1185">Reference proteome</keyword>
<dbReference type="Pfam" id="PF00480">
    <property type="entry name" value="ROK"/>
    <property type="match status" value="1"/>
</dbReference>
<dbReference type="EMBL" id="JABVEC010000017">
    <property type="protein sequence ID" value="MBC6468155.1"/>
    <property type="molecule type" value="Genomic_DNA"/>
</dbReference>
<dbReference type="PANTHER" id="PTHR18964:SF149">
    <property type="entry name" value="BIFUNCTIONAL UDP-N-ACETYLGLUCOSAMINE 2-EPIMERASE_N-ACETYLMANNOSAMINE KINASE"/>
    <property type="match status" value="1"/>
</dbReference>
<proteinExistence type="inferred from homology"/>
<dbReference type="InterPro" id="IPR036390">
    <property type="entry name" value="WH_DNA-bd_sf"/>
</dbReference>
<comment type="similarity">
    <text evidence="1">Belongs to the ROK (NagC/XylR) family.</text>
</comment>
<dbReference type="Gene3D" id="1.10.10.10">
    <property type="entry name" value="Winged helix-like DNA-binding domain superfamily/Winged helix DNA-binding domain"/>
    <property type="match status" value="1"/>
</dbReference>
<dbReference type="PANTHER" id="PTHR18964">
    <property type="entry name" value="ROK (REPRESSOR, ORF, KINASE) FAMILY"/>
    <property type="match status" value="1"/>
</dbReference>
<dbReference type="InterPro" id="IPR000835">
    <property type="entry name" value="HTH_MarR-typ"/>
</dbReference>
<protein>
    <submittedName>
        <fullName evidence="4">ROK family transcriptional regulator</fullName>
    </submittedName>
</protein>
<dbReference type="InterPro" id="IPR043129">
    <property type="entry name" value="ATPase_NBD"/>
</dbReference>
<accession>A0ABR7LTH2</accession>
<evidence type="ECO:0000259" key="3">
    <source>
        <dbReference type="Pfam" id="PF12802"/>
    </source>
</evidence>
<dbReference type="SUPFAM" id="SSF46785">
    <property type="entry name" value="Winged helix' DNA-binding domain"/>
    <property type="match status" value="1"/>
</dbReference>
<dbReference type="InterPro" id="IPR000600">
    <property type="entry name" value="ROK"/>
</dbReference>
<comment type="caution">
    <text evidence="4">The sequence shown here is derived from an EMBL/GenBank/DDBJ whole genome shotgun (WGS) entry which is preliminary data.</text>
</comment>
<organism evidence="4 5">
    <name type="scientific">Actinomadura alba</name>
    <dbReference type="NCBI Taxonomy" id="406431"/>
    <lineage>
        <taxon>Bacteria</taxon>
        <taxon>Bacillati</taxon>
        <taxon>Actinomycetota</taxon>
        <taxon>Actinomycetes</taxon>
        <taxon>Streptosporangiales</taxon>
        <taxon>Thermomonosporaceae</taxon>
        <taxon>Actinomadura</taxon>
    </lineage>
</organism>
<reference evidence="4 5" key="1">
    <citation type="submission" date="2020-06" db="EMBL/GenBank/DDBJ databases">
        <title>Actinomadura xiongansis sp. nov., isolated from soil of Baiyangdian.</title>
        <authorList>
            <person name="Zhang X."/>
        </authorList>
    </citation>
    <scope>NUCLEOTIDE SEQUENCE [LARGE SCALE GENOMIC DNA]</scope>
    <source>
        <strain evidence="4 5">HBUM206468</strain>
    </source>
</reference>
<feature type="compositionally biased region" description="Low complexity" evidence="2">
    <location>
        <begin position="407"/>
        <end position="418"/>
    </location>
</feature>
<dbReference type="RefSeq" id="WP_187245168.1">
    <property type="nucleotide sequence ID" value="NZ_BAAAOK010000019.1"/>
</dbReference>
<feature type="domain" description="HTH marR-type" evidence="3">
    <location>
        <begin position="20"/>
        <end position="61"/>
    </location>
</feature>
<evidence type="ECO:0000313" key="5">
    <source>
        <dbReference type="Proteomes" id="UP000805614"/>
    </source>
</evidence>
<evidence type="ECO:0000256" key="1">
    <source>
        <dbReference type="ARBA" id="ARBA00006479"/>
    </source>
</evidence>
<dbReference type="SUPFAM" id="SSF53067">
    <property type="entry name" value="Actin-like ATPase domain"/>
    <property type="match status" value="1"/>
</dbReference>
<dbReference type="Pfam" id="PF12802">
    <property type="entry name" value="MarR_2"/>
    <property type="match status" value="1"/>
</dbReference>
<dbReference type="Gene3D" id="3.30.420.40">
    <property type="match status" value="2"/>
</dbReference>
<gene>
    <name evidence="4" type="ORF">HKK74_22055</name>
</gene>